<dbReference type="EMBL" id="PDCH01000003">
    <property type="protein sequence ID" value="RBP99625.1"/>
    <property type="molecule type" value="Genomic_DNA"/>
</dbReference>
<comment type="similarity">
    <text evidence="1">Belongs to the UPF0749 family.</text>
</comment>
<protein>
    <recommendedName>
        <fullName evidence="7">DUF881 domain-containing protein</fullName>
    </recommendedName>
</protein>
<gene>
    <name evidence="5" type="ORF">CRD59_02495</name>
</gene>
<dbReference type="GO" id="GO:0005886">
    <property type="term" value="C:plasma membrane"/>
    <property type="evidence" value="ECO:0007669"/>
    <property type="project" value="TreeGrafter"/>
</dbReference>
<evidence type="ECO:0000313" key="6">
    <source>
        <dbReference type="Proteomes" id="UP000252345"/>
    </source>
</evidence>
<reference evidence="5 6" key="1">
    <citation type="submission" date="2017-10" db="EMBL/GenBank/DDBJ databases">
        <title>Bifidobacterium xylocopum sp. nov. and Bifidobacterium aemilianum sp. nov., from the carpenter bee (Xylocopa violacea) digestive tract.</title>
        <authorList>
            <person name="Alberoni D."/>
            <person name="Baffoni L."/>
            <person name="Di Gioia D."/>
            <person name="Gaggia F."/>
            <person name="Biavati B."/>
        </authorList>
    </citation>
    <scope>NUCLEOTIDE SEQUENCE [LARGE SCALE GENOMIC DNA]</scope>
    <source>
        <strain evidence="5 6">XV2</strain>
    </source>
</reference>
<keyword evidence="2" id="KW-0175">Coiled coil</keyword>
<accession>A0A366KCZ7</accession>
<feature type="compositionally biased region" description="Basic residues" evidence="3">
    <location>
        <begin position="10"/>
        <end position="22"/>
    </location>
</feature>
<dbReference type="Proteomes" id="UP000252345">
    <property type="component" value="Unassembled WGS sequence"/>
</dbReference>
<organism evidence="5 6">
    <name type="scientific">Bifidobacterium xylocopae</name>
    <dbReference type="NCBI Taxonomy" id="2493119"/>
    <lineage>
        <taxon>Bacteria</taxon>
        <taxon>Bacillati</taxon>
        <taxon>Actinomycetota</taxon>
        <taxon>Actinomycetes</taxon>
        <taxon>Bifidobacteriales</taxon>
        <taxon>Bifidobacteriaceae</taxon>
        <taxon>Bifidobacterium</taxon>
    </lineage>
</organism>
<keyword evidence="4" id="KW-0812">Transmembrane</keyword>
<dbReference type="PANTHER" id="PTHR37313">
    <property type="entry name" value="UPF0749 PROTEIN RV1825"/>
    <property type="match status" value="1"/>
</dbReference>
<keyword evidence="4" id="KW-0472">Membrane</keyword>
<proteinExistence type="inferred from homology"/>
<name>A0A366KCZ7_9BIFI</name>
<evidence type="ECO:0000256" key="2">
    <source>
        <dbReference type="SAM" id="Coils"/>
    </source>
</evidence>
<sequence>MAGDKPGGGRGRKGRPRARHGTRGSAVGTLSVALILALVGYMLAINVRVNRTVTTSSDTTGLLEEREDKVRELRHDINQMSSQIDALKNFTNNKDVSKVSEDAGSGAMLKAVRGPGVKVTLDDSPLWQQKVDGSGSTPNINDYVIHQQDIEAVVNALWAGGAESMQIQDQRVLPTTAVRCVGNVLLLHGRKYSPPFTISAIGPTSKMDAALDASPSVGIYKEYVAALGLGWKVEHADKLEFPQATAVLQPLQYATVDEKAQQ</sequence>
<feature type="region of interest" description="Disordered" evidence="3">
    <location>
        <begin position="1"/>
        <end position="24"/>
    </location>
</feature>
<feature type="coiled-coil region" evidence="2">
    <location>
        <begin position="63"/>
        <end position="90"/>
    </location>
</feature>
<evidence type="ECO:0008006" key="7">
    <source>
        <dbReference type="Google" id="ProtNLM"/>
    </source>
</evidence>
<evidence type="ECO:0000256" key="1">
    <source>
        <dbReference type="ARBA" id="ARBA00009108"/>
    </source>
</evidence>
<evidence type="ECO:0000313" key="5">
    <source>
        <dbReference type="EMBL" id="RBP99625.1"/>
    </source>
</evidence>
<evidence type="ECO:0000256" key="3">
    <source>
        <dbReference type="SAM" id="MobiDB-lite"/>
    </source>
</evidence>
<dbReference type="AlphaFoldDB" id="A0A366KCZ7"/>
<keyword evidence="4" id="KW-1133">Transmembrane helix</keyword>
<dbReference type="RefSeq" id="WP_113853027.1">
    <property type="nucleotide sequence ID" value="NZ_PDCH01000003.1"/>
</dbReference>
<dbReference type="InterPro" id="IPR010273">
    <property type="entry name" value="DUF881"/>
</dbReference>
<feature type="transmembrane region" description="Helical" evidence="4">
    <location>
        <begin position="21"/>
        <end position="44"/>
    </location>
</feature>
<evidence type="ECO:0000256" key="4">
    <source>
        <dbReference type="SAM" id="Phobius"/>
    </source>
</evidence>
<comment type="caution">
    <text evidence="5">The sequence shown here is derived from an EMBL/GenBank/DDBJ whole genome shotgun (WGS) entry which is preliminary data.</text>
</comment>
<dbReference type="Gene3D" id="3.30.70.1880">
    <property type="entry name" value="Protein of unknown function DUF881"/>
    <property type="match status" value="1"/>
</dbReference>
<dbReference type="OrthoDB" id="3214641at2"/>
<keyword evidence="6" id="KW-1185">Reference proteome</keyword>
<dbReference type="Pfam" id="PF05949">
    <property type="entry name" value="DUF881"/>
    <property type="match status" value="1"/>
</dbReference>
<dbReference type="PANTHER" id="PTHR37313:SF4">
    <property type="entry name" value="CONSERVED MEMBRANE PROTEIN-RELATED"/>
    <property type="match status" value="1"/>
</dbReference>